<accession>A0ACB9NYF5</accession>
<gene>
    <name evidence="1" type="ORF">MLD38_026457</name>
</gene>
<name>A0ACB9NYF5_9MYRT</name>
<dbReference type="EMBL" id="CM042886">
    <property type="protein sequence ID" value="KAI4341773.1"/>
    <property type="molecule type" value="Genomic_DNA"/>
</dbReference>
<comment type="caution">
    <text evidence="1">The sequence shown here is derived from an EMBL/GenBank/DDBJ whole genome shotgun (WGS) entry which is preliminary data.</text>
</comment>
<evidence type="ECO:0000313" key="2">
    <source>
        <dbReference type="Proteomes" id="UP001057402"/>
    </source>
</evidence>
<reference evidence="2" key="1">
    <citation type="journal article" date="2023" name="Front. Plant Sci.">
        <title>Chromosomal-level genome assembly of Melastoma candidum provides insights into trichome evolution.</title>
        <authorList>
            <person name="Zhong Y."/>
            <person name="Wu W."/>
            <person name="Sun C."/>
            <person name="Zou P."/>
            <person name="Liu Y."/>
            <person name="Dai S."/>
            <person name="Zhou R."/>
        </authorList>
    </citation>
    <scope>NUCLEOTIDE SEQUENCE [LARGE SCALE GENOMIC DNA]</scope>
</reference>
<dbReference type="Proteomes" id="UP001057402">
    <property type="component" value="Chromosome 7"/>
</dbReference>
<sequence length="335" mass="36261">MGSLPSPTTPAESIDEKILSDLFHSQQDHIDYFFRHLDLSQVLSFTRTLLSSPGTIFFSGVGKSGFVARKISTTLVSLGVPSSFLSPLDALHGDIGALSSRDVLVLLSKSGSSEELLRLAPFARDRGAMLVSVTSSQGSLLDQCCDLSVFLPLKRELCPFNLAPVTSAAIQMVFGDTVAVALMKARNLTKEVYATNHPAGRIGKSLVFKVKDLMKKQDELPLCKEGDLIMDQLVELTSKGCGCLLVIDDENHLMGTFTDGDLRRTLKASKEGIFRLTVGEMCNRSPRTIGPNAMAVEAMKRMESPPFPVQFLPVVDHQNVVIGIITLHGLVSAGL</sequence>
<keyword evidence="2" id="KW-1185">Reference proteome</keyword>
<protein>
    <submittedName>
        <fullName evidence="1">Uncharacterized protein</fullName>
    </submittedName>
</protein>
<proteinExistence type="predicted"/>
<evidence type="ECO:0000313" key="1">
    <source>
        <dbReference type="EMBL" id="KAI4341773.1"/>
    </source>
</evidence>
<organism evidence="1 2">
    <name type="scientific">Melastoma candidum</name>
    <dbReference type="NCBI Taxonomy" id="119954"/>
    <lineage>
        <taxon>Eukaryota</taxon>
        <taxon>Viridiplantae</taxon>
        <taxon>Streptophyta</taxon>
        <taxon>Embryophyta</taxon>
        <taxon>Tracheophyta</taxon>
        <taxon>Spermatophyta</taxon>
        <taxon>Magnoliopsida</taxon>
        <taxon>eudicotyledons</taxon>
        <taxon>Gunneridae</taxon>
        <taxon>Pentapetalae</taxon>
        <taxon>rosids</taxon>
        <taxon>malvids</taxon>
        <taxon>Myrtales</taxon>
        <taxon>Melastomataceae</taxon>
        <taxon>Melastomatoideae</taxon>
        <taxon>Melastomateae</taxon>
        <taxon>Melastoma</taxon>
    </lineage>
</organism>